<protein>
    <recommendedName>
        <fullName evidence="3">Secreted protein</fullName>
    </recommendedName>
</protein>
<name>A0ABU2TZK9_9ACTN</name>
<gene>
    <name evidence="1" type="ORF">RM764_25965</name>
</gene>
<reference evidence="2" key="1">
    <citation type="submission" date="2023-07" db="EMBL/GenBank/DDBJ databases">
        <title>30 novel species of actinomycetes from the DSMZ collection.</title>
        <authorList>
            <person name="Nouioui I."/>
        </authorList>
    </citation>
    <scope>NUCLEOTIDE SEQUENCE [LARGE SCALE GENOMIC DNA]</scope>
    <source>
        <strain evidence="2">DSM 41699</strain>
    </source>
</reference>
<comment type="caution">
    <text evidence="1">The sequence shown here is derived from an EMBL/GenBank/DDBJ whole genome shotgun (WGS) entry which is preliminary data.</text>
</comment>
<dbReference type="EMBL" id="JAVREY010000036">
    <property type="protein sequence ID" value="MDT0466415.1"/>
    <property type="molecule type" value="Genomic_DNA"/>
</dbReference>
<keyword evidence="2" id="KW-1185">Reference proteome</keyword>
<sequence length="241" mass="24595">MHIWGKHLKTKISRATVLVLAVAMSGTLIGGSVGTAFAASKVTQVTAEAQPGRTALTPVPSAEYAPSSSPLHALNGYVSYSQDGYRIDAPASVLADIPQADLEKLNAYIGAVNSDIKSGKLVMSAEGVAETASSEAPARQTLAVAQKAASKRHGYIKTHWYGVEVGLDSWLTNKVEGGTWVASGAGGLATLMGGGTTAGIVAAALATAAGAIQVCQHKDGWTILYWVGPIGAGGFVCNPFG</sequence>
<organism evidence="1 2">
    <name type="scientific">Streptomyces gibsoniae</name>
    <dbReference type="NCBI Taxonomy" id="3075529"/>
    <lineage>
        <taxon>Bacteria</taxon>
        <taxon>Bacillati</taxon>
        <taxon>Actinomycetota</taxon>
        <taxon>Actinomycetes</taxon>
        <taxon>Kitasatosporales</taxon>
        <taxon>Streptomycetaceae</taxon>
        <taxon>Streptomyces</taxon>
    </lineage>
</organism>
<accession>A0ABU2TZK9</accession>
<evidence type="ECO:0000313" key="2">
    <source>
        <dbReference type="Proteomes" id="UP001183809"/>
    </source>
</evidence>
<dbReference type="Proteomes" id="UP001183809">
    <property type="component" value="Unassembled WGS sequence"/>
</dbReference>
<evidence type="ECO:0008006" key="3">
    <source>
        <dbReference type="Google" id="ProtNLM"/>
    </source>
</evidence>
<proteinExistence type="predicted"/>
<evidence type="ECO:0000313" key="1">
    <source>
        <dbReference type="EMBL" id="MDT0466415.1"/>
    </source>
</evidence>